<accession>A0A183DRT2</accession>
<dbReference type="Gene3D" id="2.60.40.60">
    <property type="entry name" value="Cadherins"/>
    <property type="match status" value="1"/>
</dbReference>
<evidence type="ECO:0000313" key="3">
    <source>
        <dbReference type="WBParaSite" id="GPUH_0001143701-mRNA-1"/>
    </source>
</evidence>
<dbReference type="GO" id="GO:0005509">
    <property type="term" value="F:calcium ion binding"/>
    <property type="evidence" value="ECO:0007669"/>
    <property type="project" value="UniProtKB-UniRule"/>
</dbReference>
<dbReference type="Pfam" id="PF00028">
    <property type="entry name" value="Cadherin"/>
    <property type="match status" value="1"/>
</dbReference>
<organism evidence="3">
    <name type="scientific">Gongylonema pulchrum</name>
    <dbReference type="NCBI Taxonomy" id="637853"/>
    <lineage>
        <taxon>Eukaryota</taxon>
        <taxon>Metazoa</taxon>
        <taxon>Ecdysozoa</taxon>
        <taxon>Nematoda</taxon>
        <taxon>Chromadorea</taxon>
        <taxon>Rhabditida</taxon>
        <taxon>Spirurina</taxon>
        <taxon>Spiruromorpha</taxon>
        <taxon>Spiruroidea</taxon>
        <taxon>Gongylonematidae</taxon>
        <taxon>Gongylonema</taxon>
    </lineage>
</organism>
<name>A0A183DRT2_9BILA</name>
<evidence type="ECO:0000256" key="1">
    <source>
        <dbReference type="PROSITE-ProRule" id="PRU00043"/>
    </source>
</evidence>
<sequence>LSFIIFLKNTFFVKIRTVYRFRINRQTDPKRQFSIDQSGSLRVAQQLDREEIPKYNLIIEAFDSGSLR</sequence>
<dbReference type="GO" id="GO:0016020">
    <property type="term" value="C:membrane"/>
    <property type="evidence" value="ECO:0007669"/>
    <property type="project" value="InterPro"/>
</dbReference>
<dbReference type="CDD" id="cd11304">
    <property type="entry name" value="Cadherin_repeat"/>
    <property type="match status" value="1"/>
</dbReference>
<dbReference type="PROSITE" id="PS50268">
    <property type="entry name" value="CADHERIN_2"/>
    <property type="match status" value="1"/>
</dbReference>
<feature type="domain" description="Cadherin" evidence="2">
    <location>
        <begin position="19"/>
        <end position="66"/>
    </location>
</feature>
<protein>
    <submittedName>
        <fullName evidence="3">CA domain-containing protein</fullName>
    </submittedName>
</protein>
<dbReference type="InterPro" id="IPR015919">
    <property type="entry name" value="Cadherin-like_sf"/>
</dbReference>
<dbReference type="WBParaSite" id="GPUH_0001143701-mRNA-1">
    <property type="protein sequence ID" value="GPUH_0001143701-mRNA-1"/>
    <property type="gene ID" value="GPUH_0001143701"/>
</dbReference>
<keyword evidence="1" id="KW-0106">Calcium</keyword>
<dbReference type="SUPFAM" id="SSF49313">
    <property type="entry name" value="Cadherin-like"/>
    <property type="match status" value="1"/>
</dbReference>
<reference evidence="3" key="1">
    <citation type="submission" date="2016-06" db="UniProtKB">
        <authorList>
            <consortium name="WormBaseParasite"/>
        </authorList>
    </citation>
    <scope>IDENTIFICATION</scope>
</reference>
<dbReference type="AlphaFoldDB" id="A0A183DRT2"/>
<dbReference type="GO" id="GO:0007156">
    <property type="term" value="P:homophilic cell adhesion via plasma membrane adhesion molecules"/>
    <property type="evidence" value="ECO:0007669"/>
    <property type="project" value="InterPro"/>
</dbReference>
<dbReference type="InterPro" id="IPR002126">
    <property type="entry name" value="Cadherin-like_dom"/>
</dbReference>
<evidence type="ECO:0000259" key="2">
    <source>
        <dbReference type="PROSITE" id="PS50268"/>
    </source>
</evidence>
<proteinExistence type="predicted"/>